<dbReference type="InterPro" id="IPR012337">
    <property type="entry name" value="RNaseH-like_sf"/>
</dbReference>
<dbReference type="Proteomes" id="UP001385951">
    <property type="component" value="Unassembled WGS sequence"/>
</dbReference>
<reference evidence="3 4" key="1">
    <citation type="submission" date="2022-09" db="EMBL/GenBank/DDBJ databases">
        <authorList>
            <person name="Palmer J.M."/>
        </authorList>
    </citation>
    <scope>NUCLEOTIDE SEQUENCE [LARGE SCALE GENOMIC DNA]</scope>
    <source>
        <strain evidence="3 4">DSM 7382</strain>
    </source>
</reference>
<feature type="region of interest" description="Disordered" evidence="1">
    <location>
        <begin position="1"/>
        <end position="20"/>
    </location>
</feature>
<sequence length="92" mass="10531">MLPNQLDISESSEGRDDTGSLVEPYNRWINLKSAFRKHYKSRFNAGMADMLKKLKMDIEGRHHSGIDDCKNILRIAQRMVADGWEPKAAGIR</sequence>
<dbReference type="Pfam" id="PF00929">
    <property type="entry name" value="RNase_T"/>
    <property type="match status" value="1"/>
</dbReference>
<evidence type="ECO:0000259" key="2">
    <source>
        <dbReference type="Pfam" id="PF00929"/>
    </source>
</evidence>
<accession>A0AAW0GW61</accession>
<gene>
    <name evidence="3" type="ORF">QCA50_002021</name>
</gene>
<dbReference type="GO" id="GO:0003676">
    <property type="term" value="F:nucleic acid binding"/>
    <property type="evidence" value="ECO:0007669"/>
    <property type="project" value="InterPro"/>
</dbReference>
<evidence type="ECO:0000256" key="1">
    <source>
        <dbReference type="SAM" id="MobiDB-lite"/>
    </source>
</evidence>
<dbReference type="InterPro" id="IPR036397">
    <property type="entry name" value="RNaseH_sf"/>
</dbReference>
<dbReference type="Gene3D" id="3.30.420.10">
    <property type="entry name" value="Ribonuclease H-like superfamily/Ribonuclease H"/>
    <property type="match status" value="1"/>
</dbReference>
<dbReference type="PANTHER" id="PTHR23044:SF61">
    <property type="entry name" value="3'-5' EXORIBONUCLEASE 1-RELATED"/>
    <property type="match status" value="1"/>
</dbReference>
<evidence type="ECO:0000313" key="3">
    <source>
        <dbReference type="EMBL" id="KAK7694833.1"/>
    </source>
</evidence>
<proteinExistence type="predicted"/>
<protein>
    <recommendedName>
        <fullName evidence="2">Exonuclease domain-containing protein</fullName>
    </recommendedName>
</protein>
<dbReference type="PANTHER" id="PTHR23044">
    <property type="entry name" value="3'-5' EXONUCLEASE ERI1-RELATED"/>
    <property type="match status" value="1"/>
</dbReference>
<dbReference type="SUPFAM" id="SSF53098">
    <property type="entry name" value="Ribonuclease H-like"/>
    <property type="match status" value="1"/>
</dbReference>
<dbReference type="InterPro" id="IPR013520">
    <property type="entry name" value="Ribonucl_H"/>
</dbReference>
<dbReference type="InterPro" id="IPR051274">
    <property type="entry name" value="3-5_Exoribonuclease"/>
</dbReference>
<dbReference type="AlphaFoldDB" id="A0AAW0GW61"/>
<name>A0AAW0GW61_9APHY</name>
<evidence type="ECO:0000313" key="4">
    <source>
        <dbReference type="Proteomes" id="UP001385951"/>
    </source>
</evidence>
<comment type="caution">
    <text evidence="3">The sequence shown here is derived from an EMBL/GenBank/DDBJ whole genome shotgun (WGS) entry which is preliminary data.</text>
</comment>
<keyword evidence="4" id="KW-1185">Reference proteome</keyword>
<feature type="domain" description="Exonuclease" evidence="2">
    <location>
        <begin position="26"/>
        <end position="75"/>
    </location>
</feature>
<dbReference type="EMBL" id="JASBNA010000002">
    <property type="protein sequence ID" value="KAK7694833.1"/>
    <property type="molecule type" value="Genomic_DNA"/>
</dbReference>
<organism evidence="3 4">
    <name type="scientific">Cerrena zonata</name>
    <dbReference type="NCBI Taxonomy" id="2478898"/>
    <lineage>
        <taxon>Eukaryota</taxon>
        <taxon>Fungi</taxon>
        <taxon>Dikarya</taxon>
        <taxon>Basidiomycota</taxon>
        <taxon>Agaricomycotina</taxon>
        <taxon>Agaricomycetes</taxon>
        <taxon>Polyporales</taxon>
        <taxon>Cerrenaceae</taxon>
        <taxon>Cerrena</taxon>
    </lineage>
</organism>
<feature type="compositionally biased region" description="Polar residues" evidence="1">
    <location>
        <begin position="1"/>
        <end position="11"/>
    </location>
</feature>